<dbReference type="STRING" id="7375.A0A0L0CE41"/>
<keyword evidence="6" id="KW-1185">Reference proteome</keyword>
<feature type="region of interest" description="Disordered" evidence="3">
    <location>
        <begin position="989"/>
        <end position="1008"/>
    </location>
</feature>
<dbReference type="GO" id="GO:0005886">
    <property type="term" value="C:plasma membrane"/>
    <property type="evidence" value="ECO:0007669"/>
    <property type="project" value="TreeGrafter"/>
</dbReference>
<dbReference type="Pfam" id="PF00415">
    <property type="entry name" value="RCC1"/>
    <property type="match status" value="1"/>
</dbReference>
<evidence type="ECO:0000313" key="6">
    <source>
        <dbReference type="Proteomes" id="UP000037069"/>
    </source>
</evidence>
<dbReference type="FunFam" id="2.130.10.30:FF:000051">
    <property type="entry name" value="Highwire, isoform B"/>
    <property type="match status" value="1"/>
</dbReference>
<organism evidence="5 6">
    <name type="scientific">Lucilia cuprina</name>
    <name type="common">Green bottle fly</name>
    <name type="synonym">Australian sheep blowfly</name>
    <dbReference type="NCBI Taxonomy" id="7375"/>
    <lineage>
        <taxon>Eukaryota</taxon>
        <taxon>Metazoa</taxon>
        <taxon>Ecdysozoa</taxon>
        <taxon>Arthropoda</taxon>
        <taxon>Hexapoda</taxon>
        <taxon>Insecta</taxon>
        <taxon>Pterygota</taxon>
        <taxon>Neoptera</taxon>
        <taxon>Endopterygota</taxon>
        <taxon>Diptera</taxon>
        <taxon>Brachycera</taxon>
        <taxon>Muscomorpha</taxon>
        <taxon>Oestroidea</taxon>
        <taxon>Calliphoridae</taxon>
        <taxon>Luciliinae</taxon>
        <taxon>Lucilia</taxon>
    </lineage>
</organism>
<evidence type="ECO:0000259" key="4">
    <source>
        <dbReference type="Pfam" id="PF08005"/>
    </source>
</evidence>
<dbReference type="GO" id="GO:0007411">
    <property type="term" value="P:axon guidance"/>
    <property type="evidence" value="ECO:0007669"/>
    <property type="project" value="TreeGrafter"/>
</dbReference>
<dbReference type="SUPFAM" id="SSF50985">
    <property type="entry name" value="RCC1/BLIP-II"/>
    <property type="match status" value="1"/>
</dbReference>
<dbReference type="OMA" id="QHVVMVM"/>
<dbReference type="Gene3D" id="2.60.120.820">
    <property type="entry name" value="PHR domain"/>
    <property type="match status" value="2"/>
</dbReference>
<evidence type="ECO:0000256" key="2">
    <source>
        <dbReference type="PROSITE-ProRule" id="PRU00235"/>
    </source>
</evidence>
<sequence length="2626" mass="289259">MVGLLNPVKYGGNFYDLYTLNTRRKVQPDRKSIGKRKNKDKKAPIAIIEGNPDLRIVNPLDPPLIKEQLLLCPAFPVAHIELQSNASQFAVFSAIRSTVLEAETRRLLFYELSGNVRNLPQINSTCCLMCVGSCLTGNQMDCSCHTLNALQQANAVAGVAPQVAAGDKRSRQDSANSDVESESEECSEKELKVISVPLIVGAGLRSLFELISEARHIQPMLCSKALKALLDVIQGQQPESFKNEPEELINPLYDLLLDLATMSAAESVATPIASETDWSAVACSALVGLCIARGDTGKMLKAIAALIMSPRHLSSQRIQMPAVLGMLQRTVISAALGKPTCPDFYTKGVPVNSLVDEFAIKAPMCGFTEPALASDGTYLYLLLGGALLKIGTGYNGSFKGHIYMQNDEFTKEKTGWLGFSNGQLYYRRNSKRNADHLHLVNTESLTIKSMNPVNMLPIREGFNYTLFTDEDSLNAICTNRDDTLVVRRLNVCHQNRSTERDNSIPVELPLQLSRKRFRTLGYATFEEEVLNQNQILKIQASYNIFEPKIPNDVDLQEIVCGKEFGLVSATNGKVFYYGKSVALGLKSVGRTPIMKLTELIISKISRITHIAVGHDGIHALLVNDDGTVYFAGTARRGEDGDISKNRRQPKAVKPKKMTKIEGHFIVQAACNNGTSAFVTKTGKLIMFGKDTVHCDAQGFVSDFSDQHIQKVALGKAHCVALNAKGQVFTFGLNNKGQCGHVYNKTKDAGVSSSVDSGSGKSSTPLKKLKFDFSNLCDYDDHNVIQGQCRVCVVCRECSGYNVSCVSALNVPFEERVAGAPCACGHGDAGCSKCGLCASCIAVQEAENVSDTKDTNKQLNRQRSKSLIMRRKEKKIADEASSHAEENPPRVAPLAPQLLSMPSTSPVVQVSCGLHHTVVLTLSGEVYAFGSNQFGQLGTGDMQPVSGPVRISVAGNVCQVAAGSNHTVLLTYKGLVYTFGNFQKGQLGRLPHDFQQKGSSSADRDKANNPVSLREALGNNEPAPEKPTVAQLIAQRQKILWHCTPGVVFGIGPSFGKKATWIGASGDQTFIKVDESLITTQMLPKMNVAANKKTILMIPTIPLTFHAISINRRDGNCTAHYFNQVDFVKMEHANKPKLVPEVNQNVDQNMVQMGPSSSSNAINEQMSRSMHEARNQLFDLQDNHMHIASSSTRKDRHRGSLNTISAGSLSTAMPSSVVLSDKSYSKLAFAMDPMYNVLWVYDSNQKRVLSYNVLASEIMATSVNCFNYHALLTPELSLPNKFDSRISRLHASLNLLACLDVLTSAQDVIPTCFEDVTPKEANQNKDTKDNQYQVVNRFDNFGGGWGYSGHSVEAIRFSADTDVVIYGFGMFGGRGEYSCKLKLYDMGSDGGGYEKEGTLISETKEVPFECPARSKFHILLPKPINTTAGRWYLVWARIAGPSSDCGSCGQATVTTEDQVVFTFKSSKKANNGTDVNSGQIPAILYRLVTQETKPSTAPVDIDPVKRVTKEFANSVTKECFESLVLMLNWSWEAFKSYLREQRDMSHQLQVKQSLEYLIHVNKSCLRLLRKYTNEIYPQYGQTDEIAEYISSGTQKPLSNRTEKDISKFTKPYNSITKYFNDNNIGGSQMTMRKSNMENIQLAECIGNVRAMLIGIFCDDLFQDITNDEALSMALEILDECHISFVACFGVFYPTSTLKWNCLCDLLSEMDKQGTLHSRLLSAILAGLCSPTVKLRSTFALLSQGSDRQSIISPSDNSGLPMLSSTDSHQYPILVEQMIYRTQQEKRDFLSNSWTFKDVLMRLLDIIANPIRDRLENIYNRSVHYNYSSSSFCSKDFNQGLIDNCCHLLARVLAEIVYHTAIGDYDKMFIPPRTLHSSGSRFGRCDQSRTWNTGSFGPDAIAFSVDRSGIAIAGCMVYSGSGSYEYQLELLYDNSGDVQQPLQQQQHKWETLESVSGTYDQAAVQNDMAEIKFERSVLIKENTRYALRFCSQGHRTCSGDGGMPSIRGPCGSTFHFYACDLSFNGTNAHRGQIPCILYYSTPIKQDSNATGNTAGSNCPLNGANDTTSLSNEITMRDTALQIATDITKKCTELLVLARNTLAASLSPSDNSSNHSQTIDSEHNITPIEEHMDINWANNSRTSHLPAEAGGISAARDLSKRLESFSKGIIETLKFEKRSTNPFEMEIEIGATEIHPKDIMIEESSSIHDLNFRNGQITKFNGNERVGAEAVESLMGASQYNPAGLIGRADSEDTPAQMAASQILDVFNVASSNLFHTLLPLVYAHIANLACNDAKSSVQILGLIKDILPHIAALNQLSATKDSSNQTNITVPRLRPVFESINKKLELINNEECGNALNATDAINQLQPSNDNPPSEVPTTSNHYCVVESEHPYRSASINCYRVEFPPCVQWLTIEFDAQCGTAQLEDYLLVSLPVRPMTSTETTPANEDYYDILDNNVKSTRGVQSKSANLMSACYKLSSQKEGQQKNEPDWFVVKKFNTPSNWLQNVMILPGNCVEFSLETSSLYAQDPHVNRYGFKCLVVGYDNPVLLNGNNSCLVRIEQELSYLGGMCSANLMKKNLSLPDDKDVEDLSSISETISTHFALLSKGLALAEPELSIHQALESYLPIG</sequence>
<dbReference type="Pfam" id="PF13540">
    <property type="entry name" value="RCC1_2"/>
    <property type="match status" value="1"/>
</dbReference>
<dbReference type="PANTHER" id="PTHR45943">
    <property type="entry name" value="E3 UBIQUITIN-PROTEIN LIGASE MYCBP2"/>
    <property type="match status" value="1"/>
</dbReference>
<feature type="compositionally biased region" description="Basic and acidic residues" evidence="3">
    <location>
        <begin position="874"/>
        <end position="887"/>
    </location>
</feature>
<dbReference type="Gene3D" id="2.130.10.30">
    <property type="entry name" value="Regulator of chromosome condensation 1/beta-lactamase-inhibitor protein II"/>
    <property type="match status" value="2"/>
</dbReference>
<feature type="repeat" description="RCC1" evidence="2">
    <location>
        <begin position="923"/>
        <end position="972"/>
    </location>
</feature>
<dbReference type="Proteomes" id="UP000037069">
    <property type="component" value="Unassembled WGS sequence"/>
</dbReference>
<dbReference type="InterPro" id="IPR038648">
    <property type="entry name" value="PHR_sf"/>
</dbReference>
<comment type="caution">
    <text evidence="5">The sequence shown here is derived from an EMBL/GenBank/DDBJ whole genome shotgun (WGS) entry which is preliminary data.</text>
</comment>
<feature type="domain" description="PHR" evidence="4">
    <location>
        <begin position="1335"/>
        <end position="1485"/>
    </location>
</feature>
<protein>
    <submittedName>
        <fullName evidence="5">E3 ubiquitin-protein ligase highwire</fullName>
    </submittedName>
</protein>
<dbReference type="PROSITE" id="PS00626">
    <property type="entry name" value="RCC1_2"/>
    <property type="match status" value="2"/>
</dbReference>
<dbReference type="Pfam" id="PF08005">
    <property type="entry name" value="PHR"/>
    <property type="match status" value="2"/>
</dbReference>
<evidence type="ECO:0000256" key="3">
    <source>
        <dbReference type="SAM" id="MobiDB-lite"/>
    </source>
</evidence>
<dbReference type="PRINTS" id="PR00633">
    <property type="entry name" value="RCCNDNSATION"/>
</dbReference>
<dbReference type="InterPro" id="IPR000408">
    <property type="entry name" value="Reg_chr_condens"/>
</dbReference>
<dbReference type="GO" id="GO:0061630">
    <property type="term" value="F:ubiquitin protein ligase activity"/>
    <property type="evidence" value="ECO:0007669"/>
    <property type="project" value="TreeGrafter"/>
</dbReference>
<keyword evidence="1" id="KW-0833">Ubl conjugation pathway</keyword>
<feature type="region of interest" description="Disordered" evidence="3">
    <location>
        <begin position="850"/>
        <end position="889"/>
    </location>
</feature>
<evidence type="ECO:0000256" key="1">
    <source>
        <dbReference type="ARBA" id="ARBA00022786"/>
    </source>
</evidence>
<feature type="domain" description="PHR" evidence="4">
    <location>
        <begin position="1878"/>
        <end position="2037"/>
    </location>
</feature>
<feature type="compositionally biased region" description="Basic residues" evidence="3">
    <location>
        <begin position="859"/>
        <end position="873"/>
    </location>
</feature>
<feature type="region of interest" description="Disordered" evidence="3">
    <location>
        <begin position="164"/>
        <end position="184"/>
    </location>
</feature>
<dbReference type="InterPro" id="IPR009091">
    <property type="entry name" value="RCC1/BLIP-II"/>
</dbReference>
<dbReference type="InterPro" id="IPR012983">
    <property type="entry name" value="PHR"/>
</dbReference>
<dbReference type="PROSITE" id="PS50012">
    <property type="entry name" value="RCC1_3"/>
    <property type="match status" value="1"/>
</dbReference>
<dbReference type="GO" id="GO:0005634">
    <property type="term" value="C:nucleus"/>
    <property type="evidence" value="ECO:0007669"/>
    <property type="project" value="TreeGrafter"/>
</dbReference>
<dbReference type="EMBL" id="JRES01000509">
    <property type="protein sequence ID" value="KNC30511.1"/>
    <property type="molecule type" value="Genomic_DNA"/>
</dbReference>
<dbReference type="PANTHER" id="PTHR45943:SF1">
    <property type="entry name" value="E3 UBIQUITIN-PROTEIN LIGASE MYCBP2"/>
    <property type="match status" value="1"/>
</dbReference>
<dbReference type="OrthoDB" id="6050183at2759"/>
<proteinExistence type="predicted"/>
<evidence type="ECO:0000313" key="5">
    <source>
        <dbReference type="EMBL" id="KNC30511.1"/>
    </source>
</evidence>
<reference evidence="5 6" key="1">
    <citation type="journal article" date="2015" name="Nat. Commun.">
        <title>Lucilia cuprina genome unlocks parasitic fly biology to underpin future interventions.</title>
        <authorList>
            <person name="Anstead C.A."/>
            <person name="Korhonen P.K."/>
            <person name="Young N.D."/>
            <person name="Hall R.S."/>
            <person name="Jex A.R."/>
            <person name="Murali S.C."/>
            <person name="Hughes D.S."/>
            <person name="Lee S.F."/>
            <person name="Perry T."/>
            <person name="Stroehlein A.J."/>
            <person name="Ansell B.R."/>
            <person name="Breugelmans B."/>
            <person name="Hofmann A."/>
            <person name="Qu J."/>
            <person name="Dugan S."/>
            <person name="Lee S.L."/>
            <person name="Chao H."/>
            <person name="Dinh H."/>
            <person name="Han Y."/>
            <person name="Doddapaneni H.V."/>
            <person name="Worley K.C."/>
            <person name="Muzny D.M."/>
            <person name="Ioannidis P."/>
            <person name="Waterhouse R.M."/>
            <person name="Zdobnov E.M."/>
            <person name="James P.J."/>
            <person name="Bagnall N.H."/>
            <person name="Kotze A.C."/>
            <person name="Gibbs R.A."/>
            <person name="Richards S."/>
            <person name="Batterham P."/>
            <person name="Gasser R.B."/>
        </authorList>
    </citation>
    <scope>NUCLEOTIDE SEQUENCE [LARGE SCALE GENOMIC DNA]</scope>
    <source>
        <strain evidence="5 6">LS</strain>
        <tissue evidence="5">Full body</tissue>
    </source>
</reference>
<gene>
    <name evidence="5" type="ORF">FF38_07828</name>
</gene>
<accession>A0A0L0CE41</accession>
<dbReference type="GO" id="GO:0008582">
    <property type="term" value="P:regulation of synaptic assembly at neuromuscular junction"/>
    <property type="evidence" value="ECO:0007669"/>
    <property type="project" value="TreeGrafter"/>
</dbReference>
<name>A0A0L0CE41_LUCCU</name>